<dbReference type="SMART" id="SM00637">
    <property type="entry name" value="CBD_II"/>
    <property type="match status" value="1"/>
</dbReference>
<evidence type="ECO:0000313" key="7">
    <source>
        <dbReference type="Proteomes" id="UP000006640"/>
    </source>
</evidence>
<dbReference type="NCBIfam" id="TIGR01840">
    <property type="entry name" value="esterase_phb"/>
    <property type="match status" value="1"/>
</dbReference>
<evidence type="ECO:0000313" key="6">
    <source>
        <dbReference type="EMBL" id="ADG87116.1"/>
    </source>
</evidence>
<dbReference type="KEGG" id="tbi:Tbis_0388"/>
<dbReference type="InterPro" id="IPR001919">
    <property type="entry name" value="CBD2"/>
</dbReference>
<sequence>MRSTAGRLVAVVIAALLAVAGAILALPASAASLVEVTDFGPNPTNLRMHLYVPDRVQQRPPVLVAVHYCTGSGPAFYAGTEFASLADRYGFIVIYPSATRSGQCFDVSSPETLRHNGGSDSLAIVSMVRYVLQRYNADPDRVYVTGASSGAMMTNVLLGAYPDVFKAGAAFMGVPFGCFATTDGSSWNSACANGQLIRTPQQWGDLVRAAYPGYQGPWPRIQIWHGTEDNILRYPNFQEQIKQWTNVHGLSQTPSYTDRPQWNWTRTRYGGTGVQVPVEAISIQGAGHDLPQAGMAQMAIAFFGLDQTGPGPSPSPSTPASPSPSPSTPASPSPQPSGTCRVQYDMNAWNTGFTTSVTITNTGSSPINGWELTFTLPSGQSVVSAWNATISPSSGQVTARNVSYNALIPPGGSTSFGFQGVHTGNTGKPASFSLNGVSCAVS</sequence>
<feature type="signal peptide" evidence="4">
    <location>
        <begin position="1"/>
        <end position="30"/>
    </location>
</feature>
<dbReference type="PANTHER" id="PTHR43037">
    <property type="entry name" value="UNNAMED PRODUCT-RELATED"/>
    <property type="match status" value="1"/>
</dbReference>
<dbReference type="Gene3D" id="2.60.40.290">
    <property type="match status" value="1"/>
</dbReference>
<feature type="region of interest" description="Disordered" evidence="3">
    <location>
        <begin position="304"/>
        <end position="339"/>
    </location>
</feature>
<dbReference type="InterPro" id="IPR029058">
    <property type="entry name" value="AB_hydrolase_fold"/>
</dbReference>
<dbReference type="SUPFAM" id="SSF53474">
    <property type="entry name" value="alpha/beta-Hydrolases"/>
    <property type="match status" value="2"/>
</dbReference>
<feature type="compositionally biased region" description="Pro residues" evidence="3">
    <location>
        <begin position="311"/>
        <end position="335"/>
    </location>
</feature>
<dbReference type="PROSITE" id="PS51173">
    <property type="entry name" value="CBM2"/>
    <property type="match status" value="1"/>
</dbReference>
<dbReference type="GO" id="GO:0030247">
    <property type="term" value="F:polysaccharide binding"/>
    <property type="evidence" value="ECO:0007669"/>
    <property type="project" value="UniProtKB-UniRule"/>
</dbReference>
<dbReference type="SUPFAM" id="SSF49384">
    <property type="entry name" value="Carbohydrate-binding domain"/>
    <property type="match status" value="1"/>
</dbReference>
<dbReference type="InterPro" id="IPR012291">
    <property type="entry name" value="CBM2_carb-bd_dom_sf"/>
</dbReference>
<gene>
    <name evidence="6" type="ordered locus">Tbis_0388</name>
</gene>
<dbReference type="Gene3D" id="3.40.50.1820">
    <property type="entry name" value="alpha/beta hydrolase"/>
    <property type="match status" value="1"/>
</dbReference>
<dbReference type="eggNOG" id="COG3509">
    <property type="taxonomic scope" value="Bacteria"/>
</dbReference>
<dbReference type="InterPro" id="IPR010126">
    <property type="entry name" value="Esterase_phb"/>
</dbReference>
<reference evidence="6 7" key="1">
    <citation type="submission" date="2010-01" db="EMBL/GenBank/DDBJ databases">
        <title>The complete genome of Thermobispora bispora DSM 43833.</title>
        <authorList>
            <consortium name="US DOE Joint Genome Institute (JGI-PGF)"/>
            <person name="Lucas S."/>
            <person name="Copeland A."/>
            <person name="Lapidus A."/>
            <person name="Glavina del Rio T."/>
            <person name="Dalin E."/>
            <person name="Tice H."/>
            <person name="Bruce D."/>
            <person name="Goodwin L."/>
            <person name="Pitluck S."/>
            <person name="Kyrpides N."/>
            <person name="Mavromatis K."/>
            <person name="Ivanova N."/>
            <person name="Mikhailova N."/>
            <person name="Chertkov O."/>
            <person name="Brettin T."/>
            <person name="Detter J.C."/>
            <person name="Han C."/>
            <person name="Larimer F."/>
            <person name="Land M."/>
            <person name="Hauser L."/>
            <person name="Markowitz V."/>
            <person name="Cheng J.-F."/>
            <person name="Hugenholtz P."/>
            <person name="Woyke T."/>
            <person name="Wu D."/>
            <person name="Jando M."/>
            <person name="Schneider S."/>
            <person name="Klenk H.-P."/>
            <person name="Eisen J.A."/>
        </authorList>
    </citation>
    <scope>NUCLEOTIDE SEQUENCE [LARGE SCALE GENOMIC DNA]</scope>
    <source>
        <strain evidence="7">ATCC 19993 / DSM 43833 / CBS 139.67 / JCM 10125 / KCTC 9307 / NBRC 14880 / R51</strain>
    </source>
</reference>
<keyword evidence="7" id="KW-1185">Reference proteome</keyword>
<accession>D6Y462</accession>
<keyword evidence="2" id="KW-0378">Hydrolase</keyword>
<dbReference type="eggNOG" id="COG5297">
    <property type="taxonomic scope" value="Bacteria"/>
</dbReference>
<dbReference type="RefSeq" id="WP_013130649.1">
    <property type="nucleotide sequence ID" value="NC_014165.1"/>
</dbReference>
<dbReference type="GO" id="GO:0005576">
    <property type="term" value="C:extracellular region"/>
    <property type="evidence" value="ECO:0007669"/>
    <property type="project" value="InterPro"/>
</dbReference>
<dbReference type="CAZy" id="CBM2">
    <property type="family name" value="Carbohydrate-Binding Module Family 2"/>
</dbReference>
<dbReference type="EMBL" id="CP001874">
    <property type="protein sequence ID" value="ADG87116.1"/>
    <property type="molecule type" value="Genomic_DNA"/>
</dbReference>
<dbReference type="Pfam" id="PF00553">
    <property type="entry name" value="CBM_2"/>
    <property type="match status" value="1"/>
</dbReference>
<dbReference type="InterPro" id="IPR008965">
    <property type="entry name" value="CBM2/CBM3_carb-bd_dom_sf"/>
</dbReference>
<dbReference type="HOGENOM" id="CLU_027551_1_0_11"/>
<feature type="domain" description="CBM2" evidence="5">
    <location>
        <begin position="333"/>
        <end position="442"/>
    </location>
</feature>
<evidence type="ECO:0000256" key="2">
    <source>
        <dbReference type="ARBA" id="ARBA00022801"/>
    </source>
</evidence>
<dbReference type="AlphaFoldDB" id="D6Y462"/>
<dbReference type="STRING" id="469371.Tbis_0388"/>
<dbReference type="Pfam" id="PF10503">
    <property type="entry name" value="Esterase_PHB"/>
    <property type="match status" value="1"/>
</dbReference>
<evidence type="ECO:0000259" key="5">
    <source>
        <dbReference type="PROSITE" id="PS51173"/>
    </source>
</evidence>
<protein>
    <submittedName>
        <fullName evidence="6">Esterase, PHB depolymerase family</fullName>
    </submittedName>
</protein>
<dbReference type="InterPro" id="IPR050955">
    <property type="entry name" value="Plant_Biomass_Hydrol_Est"/>
</dbReference>
<feature type="chain" id="PRO_5003090839" evidence="4">
    <location>
        <begin position="31"/>
        <end position="442"/>
    </location>
</feature>
<organism evidence="6 7">
    <name type="scientific">Thermobispora bispora (strain ATCC 19993 / DSM 43833 / CBS 139.67 / JCM 10125 / KCTC 9307 / NBRC 14880 / R51)</name>
    <dbReference type="NCBI Taxonomy" id="469371"/>
    <lineage>
        <taxon>Bacteria</taxon>
        <taxon>Bacillati</taxon>
        <taxon>Actinomycetota</taxon>
        <taxon>Actinomycetes</taxon>
        <taxon>Streptosporangiales</taxon>
        <taxon>Streptosporangiaceae</taxon>
        <taxon>Thermobispora</taxon>
    </lineage>
</organism>
<dbReference type="GO" id="GO:0005975">
    <property type="term" value="P:carbohydrate metabolic process"/>
    <property type="evidence" value="ECO:0007669"/>
    <property type="project" value="InterPro"/>
</dbReference>
<dbReference type="PANTHER" id="PTHR43037:SF5">
    <property type="entry name" value="FERULOYL ESTERASE"/>
    <property type="match status" value="1"/>
</dbReference>
<evidence type="ECO:0000256" key="1">
    <source>
        <dbReference type="ARBA" id="ARBA00022729"/>
    </source>
</evidence>
<keyword evidence="1 4" id="KW-0732">Signal</keyword>
<dbReference type="OrthoDB" id="9767239at2"/>
<proteinExistence type="predicted"/>
<evidence type="ECO:0000256" key="3">
    <source>
        <dbReference type="SAM" id="MobiDB-lite"/>
    </source>
</evidence>
<dbReference type="Proteomes" id="UP000006640">
    <property type="component" value="Chromosome"/>
</dbReference>
<evidence type="ECO:0000256" key="4">
    <source>
        <dbReference type="SAM" id="SignalP"/>
    </source>
</evidence>
<dbReference type="GO" id="GO:0004553">
    <property type="term" value="F:hydrolase activity, hydrolyzing O-glycosyl compounds"/>
    <property type="evidence" value="ECO:0007669"/>
    <property type="project" value="InterPro"/>
</dbReference>
<name>D6Y462_THEBD</name>